<name>A0A7J7ZJ25_PIPKU</name>
<evidence type="ECO:0000256" key="1">
    <source>
        <dbReference type="SAM" id="MobiDB-lite"/>
    </source>
</evidence>
<reference evidence="2 3" key="1">
    <citation type="journal article" date="2020" name="Nature">
        <title>Six reference-quality genomes reveal evolution of bat adaptations.</title>
        <authorList>
            <person name="Jebb D."/>
            <person name="Huang Z."/>
            <person name="Pippel M."/>
            <person name="Hughes G.M."/>
            <person name="Lavrichenko K."/>
            <person name="Devanna P."/>
            <person name="Winkler S."/>
            <person name="Jermiin L.S."/>
            <person name="Skirmuntt E.C."/>
            <person name="Katzourakis A."/>
            <person name="Burkitt-Gray L."/>
            <person name="Ray D.A."/>
            <person name="Sullivan K.A.M."/>
            <person name="Roscito J.G."/>
            <person name="Kirilenko B.M."/>
            <person name="Davalos L.M."/>
            <person name="Corthals A.P."/>
            <person name="Power M.L."/>
            <person name="Jones G."/>
            <person name="Ransome R.D."/>
            <person name="Dechmann D.K.N."/>
            <person name="Locatelli A.G."/>
            <person name="Puechmaille S.J."/>
            <person name="Fedrigo O."/>
            <person name="Jarvis E.D."/>
            <person name="Hiller M."/>
            <person name="Vernes S.C."/>
            <person name="Myers E.W."/>
            <person name="Teeling E.C."/>
        </authorList>
    </citation>
    <scope>NUCLEOTIDE SEQUENCE [LARGE SCALE GENOMIC DNA]</scope>
    <source>
        <strain evidence="2">MPipKuh1</strain>
        <tissue evidence="2">Flight muscle</tissue>
    </source>
</reference>
<keyword evidence="3" id="KW-1185">Reference proteome</keyword>
<dbReference type="AlphaFoldDB" id="A0A7J7ZJ25"/>
<accession>A0A7J7ZJ25</accession>
<evidence type="ECO:0000313" key="3">
    <source>
        <dbReference type="Proteomes" id="UP000558488"/>
    </source>
</evidence>
<comment type="caution">
    <text evidence="2">The sequence shown here is derived from an EMBL/GenBank/DDBJ whole genome shotgun (WGS) entry which is preliminary data.</text>
</comment>
<organism evidence="2 3">
    <name type="scientific">Pipistrellus kuhlii</name>
    <name type="common">Kuhl's pipistrelle</name>
    <dbReference type="NCBI Taxonomy" id="59472"/>
    <lineage>
        <taxon>Eukaryota</taxon>
        <taxon>Metazoa</taxon>
        <taxon>Chordata</taxon>
        <taxon>Craniata</taxon>
        <taxon>Vertebrata</taxon>
        <taxon>Euteleostomi</taxon>
        <taxon>Mammalia</taxon>
        <taxon>Eutheria</taxon>
        <taxon>Laurasiatheria</taxon>
        <taxon>Chiroptera</taxon>
        <taxon>Yangochiroptera</taxon>
        <taxon>Vespertilionidae</taxon>
        <taxon>Pipistrellus</taxon>
    </lineage>
</organism>
<proteinExistence type="predicted"/>
<feature type="region of interest" description="Disordered" evidence="1">
    <location>
        <begin position="169"/>
        <end position="188"/>
    </location>
</feature>
<evidence type="ECO:0000313" key="2">
    <source>
        <dbReference type="EMBL" id="KAF6374161.1"/>
    </source>
</evidence>
<protein>
    <submittedName>
        <fullName evidence="2">Uncharacterized protein</fullName>
    </submittedName>
</protein>
<dbReference type="Proteomes" id="UP000558488">
    <property type="component" value="Unassembled WGS sequence"/>
</dbReference>
<dbReference type="EMBL" id="JACAGB010000003">
    <property type="protein sequence ID" value="KAF6374161.1"/>
    <property type="molecule type" value="Genomic_DNA"/>
</dbReference>
<sequence length="188" mass="20461">MSEGEAGSRGKERGCIECSPHVGCFPQGPTTILKGGCLHSIFTGFENRVQKDLLDVWATQLSESQSWDWASHLCPSSVSPWTHMHYITFLSVRGLPCESHWATINVSSKMALPSGGSGGKWVGLPFSASRSCPCALADDLFLQLQSQYVLSLQPLVTWPSDHSQLDSPILRGVNPATPHSSKRQKGCH</sequence>
<gene>
    <name evidence="2" type="ORF">mPipKuh1_009400</name>
</gene>